<dbReference type="GeneTree" id="ENSGT00950000182810"/>
<protein>
    <submittedName>
        <fullName evidence="3">PRELI domain containing 1</fullName>
    </submittedName>
</protein>
<gene>
    <name evidence="3" type="primary">PRELID1</name>
</gene>
<dbReference type="Pfam" id="PF04707">
    <property type="entry name" value="PRELI"/>
    <property type="match status" value="1"/>
</dbReference>
<dbReference type="InterPro" id="IPR037365">
    <property type="entry name" value="Slowmo/Ups"/>
</dbReference>
<keyword evidence="4" id="KW-1185">Reference proteome</keyword>
<dbReference type="InParanoid" id="A0A673VYI6"/>
<evidence type="ECO:0000313" key="4">
    <source>
        <dbReference type="Proteomes" id="UP000472277"/>
    </source>
</evidence>
<evidence type="ECO:0000259" key="2">
    <source>
        <dbReference type="PROSITE" id="PS50904"/>
    </source>
</evidence>
<proteinExistence type="predicted"/>
<feature type="region of interest" description="Disordered" evidence="1">
    <location>
        <begin position="211"/>
        <end position="325"/>
    </location>
</feature>
<reference evidence="3" key="2">
    <citation type="submission" date="2025-09" db="UniProtKB">
        <authorList>
            <consortium name="Ensembl"/>
        </authorList>
    </citation>
    <scope>IDENTIFICATION</scope>
</reference>
<name>A0A673VYI6_SALTR</name>
<dbReference type="PROSITE" id="PS50904">
    <property type="entry name" value="PRELI_MSF1"/>
    <property type="match status" value="1"/>
</dbReference>
<reference evidence="3" key="1">
    <citation type="submission" date="2025-08" db="UniProtKB">
        <authorList>
            <consortium name="Ensembl"/>
        </authorList>
    </citation>
    <scope>IDENTIFICATION</scope>
</reference>
<evidence type="ECO:0000313" key="3">
    <source>
        <dbReference type="Ensembl" id="ENSSTUP00000001282.1"/>
    </source>
</evidence>
<dbReference type="Proteomes" id="UP000472277">
    <property type="component" value="Chromosome 4"/>
</dbReference>
<dbReference type="Ensembl" id="ENSSTUT00000001399.1">
    <property type="protein sequence ID" value="ENSSTUP00000001282.1"/>
    <property type="gene ID" value="ENSSTUG00000000700.1"/>
</dbReference>
<dbReference type="PANTHER" id="PTHR11158">
    <property type="entry name" value="MSF1/PX19 RELATED"/>
    <property type="match status" value="1"/>
</dbReference>
<dbReference type="AlphaFoldDB" id="A0A673VYI6"/>
<dbReference type="GO" id="GO:0005758">
    <property type="term" value="C:mitochondrial intermembrane space"/>
    <property type="evidence" value="ECO:0007669"/>
    <property type="project" value="InterPro"/>
</dbReference>
<sequence length="362" mass="42124">MMIPHMVYHTCVYLTQLSGDTKLGFSVWMESVAPESTQHSYHRQDNPKKSAFRPTACTSAGRGRMVKYFSNDVDIRTSWDHVVSAFWQRYPNPFSTHVLTEDVVFREVTVDQRLLSRRLLTKTNRMPRWAEFLFPSNLSRSVYIVEDSVVDPVTKNLTTYTWNLNHTTLMTVEERCVFQQSEDRPAFTLLRREAWISSGVYGFSRPIQVQHRCRTEQPQRNRKHPQTSYRTAQPQTSYRTAQPQTSYRTAQPQTSYRTAQPQTSYRTAQPQTSYRTAQPQTSYRTAQPQTSYRTAQPQTSYRTAQPQTSYRTAQPQTSYRTAQPCMESTSRTKVMFEADLGSNNLLSFKYFESLIEPVWGAK</sequence>
<accession>A0A673VYI6</accession>
<evidence type="ECO:0000256" key="1">
    <source>
        <dbReference type="SAM" id="MobiDB-lite"/>
    </source>
</evidence>
<dbReference type="InterPro" id="IPR006797">
    <property type="entry name" value="PRELI/MSF1_dom"/>
</dbReference>
<feature type="compositionally biased region" description="Polar residues" evidence="1">
    <location>
        <begin position="226"/>
        <end position="325"/>
    </location>
</feature>
<organism evidence="3 4">
    <name type="scientific">Salmo trutta</name>
    <name type="common">Brown trout</name>
    <dbReference type="NCBI Taxonomy" id="8032"/>
    <lineage>
        <taxon>Eukaryota</taxon>
        <taxon>Metazoa</taxon>
        <taxon>Chordata</taxon>
        <taxon>Craniata</taxon>
        <taxon>Vertebrata</taxon>
        <taxon>Euteleostomi</taxon>
        <taxon>Actinopterygii</taxon>
        <taxon>Neopterygii</taxon>
        <taxon>Teleostei</taxon>
        <taxon>Protacanthopterygii</taxon>
        <taxon>Salmoniformes</taxon>
        <taxon>Salmonidae</taxon>
        <taxon>Salmoninae</taxon>
        <taxon>Salmo</taxon>
    </lineage>
</organism>
<feature type="domain" description="PRELI/MSF1" evidence="2">
    <location>
        <begin position="66"/>
        <end position="238"/>
    </location>
</feature>